<comment type="caution">
    <text evidence="3">The sequence shown here is derived from an EMBL/GenBank/DDBJ whole genome shotgun (WGS) entry which is preliminary data.</text>
</comment>
<dbReference type="Gene3D" id="1.10.287.110">
    <property type="entry name" value="DnaJ domain"/>
    <property type="match status" value="1"/>
</dbReference>
<dbReference type="PROSITE" id="PS50076">
    <property type="entry name" value="DNAJ_2"/>
    <property type="match status" value="1"/>
</dbReference>
<dbReference type="InterPro" id="IPR001623">
    <property type="entry name" value="DnaJ_domain"/>
</dbReference>
<dbReference type="CDD" id="cd06257">
    <property type="entry name" value="DnaJ"/>
    <property type="match status" value="1"/>
</dbReference>
<evidence type="ECO:0000259" key="2">
    <source>
        <dbReference type="PROSITE" id="PS50076"/>
    </source>
</evidence>
<dbReference type="InterPro" id="IPR036869">
    <property type="entry name" value="J_dom_sf"/>
</dbReference>
<dbReference type="Pfam" id="PF00226">
    <property type="entry name" value="DnaJ"/>
    <property type="match status" value="1"/>
</dbReference>
<keyword evidence="1" id="KW-0175">Coiled coil</keyword>
<dbReference type="SMART" id="SM00271">
    <property type="entry name" value="DnaJ"/>
    <property type="match status" value="1"/>
</dbReference>
<dbReference type="EMBL" id="CAXAMN010022474">
    <property type="protein sequence ID" value="CAK9070159.1"/>
    <property type="molecule type" value="Genomic_DNA"/>
</dbReference>
<dbReference type="PANTHER" id="PTHR43096:SF10">
    <property type="entry name" value="CHAPERONE PROTEIN DNAJ A6, CHLOROPLASTIC"/>
    <property type="match status" value="1"/>
</dbReference>
<organism evidence="3 5">
    <name type="scientific">Durusdinium trenchii</name>
    <dbReference type="NCBI Taxonomy" id="1381693"/>
    <lineage>
        <taxon>Eukaryota</taxon>
        <taxon>Sar</taxon>
        <taxon>Alveolata</taxon>
        <taxon>Dinophyceae</taxon>
        <taxon>Suessiales</taxon>
        <taxon>Symbiodiniaceae</taxon>
        <taxon>Durusdinium</taxon>
    </lineage>
</organism>
<keyword evidence="5" id="KW-1185">Reference proteome</keyword>
<feature type="coiled-coil region" evidence="1">
    <location>
        <begin position="172"/>
        <end position="220"/>
    </location>
</feature>
<feature type="domain" description="J" evidence="2">
    <location>
        <begin position="104"/>
        <end position="166"/>
    </location>
</feature>
<accession>A0ABP0P2I0</accession>
<dbReference type="PANTHER" id="PTHR43096">
    <property type="entry name" value="DNAJ HOMOLOG 1, MITOCHONDRIAL-RELATED"/>
    <property type="match status" value="1"/>
</dbReference>
<gene>
    <name evidence="3" type="ORF">CCMP2556_LOCUS34001</name>
    <name evidence="4" type="ORF">CCMP2556_LOCUS34501</name>
</gene>
<dbReference type="PRINTS" id="PR00625">
    <property type="entry name" value="JDOMAIN"/>
</dbReference>
<evidence type="ECO:0000256" key="1">
    <source>
        <dbReference type="SAM" id="Coils"/>
    </source>
</evidence>
<dbReference type="SUPFAM" id="SSF46565">
    <property type="entry name" value="Chaperone J-domain"/>
    <property type="match status" value="1"/>
</dbReference>
<proteinExistence type="predicted"/>
<dbReference type="EMBL" id="CAXAMN010022417">
    <property type="protein sequence ID" value="CAK9069167.1"/>
    <property type="molecule type" value="Genomic_DNA"/>
</dbReference>
<dbReference type="Proteomes" id="UP001642484">
    <property type="component" value="Unassembled WGS sequence"/>
</dbReference>
<sequence length="283" mass="31072">MFNSPKKKLRSRLYCTPYITYRVFCYSQNLQKVRVMAIAFRTSLQPQSTRRWRPDIGFGLVAFMLWIAVRNGDCSGFAFGPIASTRSQRIPQVALLAKSSDTFDPWTVLQISPDAGVEEAKKAYRKLAAKYHPDVDPSPKASDMFQKLVRANAVITGEDKGLDETTLLTNAANNLRDNIEFQKERIERLKQQAADEEQRVQEMQEQQKKAEEKRDQVSGELGLLGGSILGLVVGGPTGLILGAVGGIALGKRNDSIGKVIRGAGTLVKGIFDAVGKAAGKSPE</sequence>
<reference evidence="3 5" key="1">
    <citation type="submission" date="2024-02" db="EMBL/GenBank/DDBJ databases">
        <authorList>
            <person name="Chen Y."/>
            <person name="Shah S."/>
            <person name="Dougan E. K."/>
            <person name="Thang M."/>
            <person name="Chan C."/>
        </authorList>
    </citation>
    <scope>NUCLEOTIDE SEQUENCE [LARGE SCALE GENOMIC DNA]</scope>
</reference>
<name>A0ABP0P2I0_9DINO</name>
<evidence type="ECO:0000313" key="5">
    <source>
        <dbReference type="Proteomes" id="UP001642484"/>
    </source>
</evidence>
<protein>
    <recommendedName>
        <fullName evidence="2">J domain-containing protein</fullName>
    </recommendedName>
</protein>
<evidence type="ECO:0000313" key="3">
    <source>
        <dbReference type="EMBL" id="CAK9069167.1"/>
    </source>
</evidence>
<evidence type="ECO:0000313" key="4">
    <source>
        <dbReference type="EMBL" id="CAK9070159.1"/>
    </source>
</evidence>